<reference evidence="2 3" key="1">
    <citation type="journal article" date="2016" name="Mol. Biol. Evol.">
        <title>Comparative Genomics of Early-Diverging Mushroom-Forming Fungi Provides Insights into the Origins of Lignocellulose Decay Capabilities.</title>
        <authorList>
            <person name="Nagy L.G."/>
            <person name="Riley R."/>
            <person name="Tritt A."/>
            <person name="Adam C."/>
            <person name="Daum C."/>
            <person name="Floudas D."/>
            <person name="Sun H."/>
            <person name="Yadav J.S."/>
            <person name="Pangilinan J."/>
            <person name="Larsson K.H."/>
            <person name="Matsuura K."/>
            <person name="Barry K."/>
            <person name="Labutti K."/>
            <person name="Kuo R."/>
            <person name="Ohm R.A."/>
            <person name="Bhattacharya S.S."/>
            <person name="Shirouzu T."/>
            <person name="Yoshinaga Y."/>
            <person name="Martin F.M."/>
            <person name="Grigoriev I.V."/>
            <person name="Hibbett D.S."/>
        </authorList>
    </citation>
    <scope>NUCLEOTIDE SEQUENCE [LARGE SCALE GENOMIC DNA]</scope>
    <source>
        <strain evidence="2 3">HHB12029</strain>
    </source>
</reference>
<keyword evidence="3" id="KW-1185">Reference proteome</keyword>
<dbReference type="Proteomes" id="UP000077266">
    <property type="component" value="Unassembled WGS sequence"/>
</dbReference>
<feature type="transmembrane region" description="Helical" evidence="1">
    <location>
        <begin position="190"/>
        <end position="208"/>
    </location>
</feature>
<dbReference type="GO" id="GO:0055088">
    <property type="term" value="P:lipid homeostasis"/>
    <property type="evidence" value="ECO:0007669"/>
    <property type="project" value="InterPro"/>
</dbReference>
<dbReference type="AlphaFoldDB" id="A0A165CZB8"/>
<keyword evidence="1" id="KW-0812">Transmembrane</keyword>
<dbReference type="GO" id="GO:0016020">
    <property type="term" value="C:membrane"/>
    <property type="evidence" value="ECO:0007669"/>
    <property type="project" value="InterPro"/>
</dbReference>
<gene>
    <name evidence="2" type="ORF">EXIGLDRAFT_656034</name>
</gene>
<sequence length="232" mass="24975">MSEPPSTLRSLRLKTIQALTKLQHISPPFINAFLLVHLSAPLVANVGGSHLSSQVMLLGREYYQSAATEPLLVFGPLALHVSASLLKRVLLFRPPPINLLSLTAYPALFLLAPHVFLHRLGTANVGLDASDVDYELPKFALQKWPLRSAVLYGGLVVAALLHAGEGIALLVARYAPGGPSRALTRTKRRIVAGSIAAAVGAGILSLAFEPSWLFGPREATYTALFEQSPLYR</sequence>
<keyword evidence="1" id="KW-1133">Transmembrane helix</keyword>
<feature type="transmembrane region" description="Helical" evidence="1">
    <location>
        <begin position="149"/>
        <end position="170"/>
    </location>
</feature>
<dbReference type="InterPro" id="IPR039960">
    <property type="entry name" value="MCP1"/>
</dbReference>
<evidence type="ECO:0000313" key="3">
    <source>
        <dbReference type="Proteomes" id="UP000077266"/>
    </source>
</evidence>
<evidence type="ECO:0008006" key="4">
    <source>
        <dbReference type="Google" id="ProtNLM"/>
    </source>
</evidence>
<name>A0A165CZB8_EXIGL</name>
<evidence type="ECO:0000256" key="1">
    <source>
        <dbReference type="SAM" id="Phobius"/>
    </source>
</evidence>
<feature type="transmembrane region" description="Helical" evidence="1">
    <location>
        <begin position="97"/>
        <end position="117"/>
    </location>
</feature>
<organism evidence="2 3">
    <name type="scientific">Exidia glandulosa HHB12029</name>
    <dbReference type="NCBI Taxonomy" id="1314781"/>
    <lineage>
        <taxon>Eukaryota</taxon>
        <taxon>Fungi</taxon>
        <taxon>Dikarya</taxon>
        <taxon>Basidiomycota</taxon>
        <taxon>Agaricomycotina</taxon>
        <taxon>Agaricomycetes</taxon>
        <taxon>Auriculariales</taxon>
        <taxon>Exidiaceae</taxon>
        <taxon>Exidia</taxon>
    </lineage>
</organism>
<accession>A0A165CZB8</accession>
<evidence type="ECO:0000313" key="2">
    <source>
        <dbReference type="EMBL" id="KZV83490.1"/>
    </source>
</evidence>
<dbReference type="PANTHER" id="PTHR38409:SF1">
    <property type="entry name" value="MITOCHONDRIAL ADAPTER PROTEIN MCP1"/>
    <property type="match status" value="1"/>
</dbReference>
<dbReference type="EMBL" id="KV426269">
    <property type="protein sequence ID" value="KZV83490.1"/>
    <property type="molecule type" value="Genomic_DNA"/>
</dbReference>
<protein>
    <recommendedName>
        <fullName evidence="4">Mitochondrial adapter protein MCP1 transmembrane domain-containing protein</fullName>
    </recommendedName>
</protein>
<proteinExistence type="predicted"/>
<dbReference type="InterPro" id="IPR034804">
    <property type="entry name" value="SQR/QFR_C/D"/>
</dbReference>
<dbReference type="SUPFAM" id="SSF81343">
    <property type="entry name" value="Fumarate reductase respiratory complex transmembrane subunits"/>
    <property type="match status" value="1"/>
</dbReference>
<dbReference type="PANTHER" id="PTHR38409">
    <property type="entry name" value="MDM10-COMPLEMENTING PROTEIN 1"/>
    <property type="match status" value="1"/>
</dbReference>
<dbReference type="InParanoid" id="A0A165CZB8"/>
<dbReference type="OrthoDB" id="10259513at2759"/>
<keyword evidence="1" id="KW-0472">Membrane</keyword>